<comment type="caution">
    <text evidence="2">The sequence shown here is derived from an EMBL/GenBank/DDBJ whole genome shotgun (WGS) entry which is preliminary data.</text>
</comment>
<dbReference type="GO" id="GO:0016787">
    <property type="term" value="F:hydrolase activity"/>
    <property type="evidence" value="ECO:0007669"/>
    <property type="project" value="UniProtKB-KW"/>
</dbReference>
<reference evidence="2 3" key="1">
    <citation type="submission" date="2024-02" db="EMBL/GenBank/DDBJ databases">
        <title>Comparative Genomic Analysis of Flavobacterium Species Causing Columnaris Disease of Freshwater Fish in Thailand: Insights into Virulence and Resistance Mechanisms.</title>
        <authorList>
            <person name="Nguyen D."/>
            <person name="Chokmangmeepisarn P."/>
            <person name="Khianchaikhan K."/>
            <person name="Morishita M."/>
            <person name="Bunnoy A."/>
            <person name="Rodkhum C."/>
        </authorList>
    </citation>
    <scope>NUCLEOTIDE SEQUENCE [LARGE SCALE GENOMIC DNA]</scope>
    <source>
        <strain evidence="2 3">CNRT2201</strain>
    </source>
</reference>
<name>A0ABW8PAC6_9FLAO</name>
<dbReference type="EC" id="3.1.1.103" evidence="2"/>
<evidence type="ECO:0000313" key="3">
    <source>
        <dbReference type="Proteomes" id="UP001621706"/>
    </source>
</evidence>
<dbReference type="Gene3D" id="3.40.710.10">
    <property type="entry name" value="DD-peptidase/beta-lactamase superfamily"/>
    <property type="match status" value="1"/>
</dbReference>
<dbReference type="Proteomes" id="UP001621706">
    <property type="component" value="Unassembled WGS sequence"/>
</dbReference>
<dbReference type="PANTHER" id="PTHR46825:SF15">
    <property type="entry name" value="BETA-LACTAMASE-RELATED DOMAIN-CONTAINING PROTEIN"/>
    <property type="match status" value="1"/>
</dbReference>
<proteinExistence type="predicted"/>
<dbReference type="InterPro" id="IPR001466">
    <property type="entry name" value="Beta-lactam-related"/>
</dbReference>
<dbReference type="SUPFAM" id="SSF56601">
    <property type="entry name" value="beta-lactamase/transpeptidase-like"/>
    <property type="match status" value="1"/>
</dbReference>
<dbReference type="Pfam" id="PF00144">
    <property type="entry name" value="Beta-lactamase"/>
    <property type="match status" value="1"/>
</dbReference>
<feature type="domain" description="Beta-lactamase-related" evidence="1">
    <location>
        <begin position="31"/>
        <end position="352"/>
    </location>
</feature>
<keyword evidence="3" id="KW-1185">Reference proteome</keyword>
<gene>
    <name evidence="2" type="ORF">V3I07_11485</name>
</gene>
<dbReference type="InterPro" id="IPR012338">
    <property type="entry name" value="Beta-lactam/transpept-like"/>
</dbReference>
<dbReference type="PANTHER" id="PTHR46825">
    <property type="entry name" value="D-ALANYL-D-ALANINE-CARBOXYPEPTIDASE/ENDOPEPTIDASE AMPH"/>
    <property type="match status" value="1"/>
</dbReference>
<keyword evidence="2" id="KW-0378">Hydrolase</keyword>
<dbReference type="InterPro" id="IPR050491">
    <property type="entry name" value="AmpC-like"/>
</dbReference>
<dbReference type="EMBL" id="JAZGZP010000017">
    <property type="protein sequence ID" value="MFK7001515.1"/>
    <property type="molecule type" value="Genomic_DNA"/>
</dbReference>
<accession>A0ABW8PAC6</accession>
<evidence type="ECO:0000313" key="2">
    <source>
        <dbReference type="EMBL" id="MFK7001515.1"/>
    </source>
</evidence>
<evidence type="ECO:0000259" key="1">
    <source>
        <dbReference type="Pfam" id="PF00144"/>
    </source>
</evidence>
<sequence length="497" mass="57479">MKKNLIFFLYFIAQNLLCQVNQKDFFEGNFNKYIESGMLDWKIPGLAVCVIKDGKVIKEECYGRISINDSTKINTNTVFMLGSVTKQFAAISLLKCLKDKGYDLDNKFSDILSNYNTLDTSKVNKLEIRKILSHQTGYTRGQDDFFKFDSDFSNKELIEKVYSLKPKNKINEFGYHNTGYVVTEEMIKTLTGLSWNTYLKQIILSPLNMDRSGTILGDFIKIQNKAKAHTIKDGKTIEIPYTDLKDRASGSLYSSINDMKKWLSMQLNYGSFQDKIVIDSSLIAETRTPQVTIFENANRTVKTSEYGLGWYINKYSKLKVIEHSGNLPGFSSITVLIPELKIGYVIVANVDDAKFPNILSYDLINYFSDYPFRNYNAIYKDYFKNNVKEEIKIKLTKNDLKFLKYNLGTYKNNVYGNLKLKEENDNITISFEHHPKVLGTVGYKLKNQYIFELNSEIFGKAFINFKKNKKGLLYLELSLQSTNEENHQTFIFKKEKK</sequence>
<dbReference type="RefSeq" id="WP_088401223.1">
    <property type="nucleotide sequence ID" value="NZ_JAZGZP010000017.1"/>
</dbReference>
<protein>
    <submittedName>
        <fullName evidence="2">Serine hydrolase domain-containing protein</fullName>
        <ecNumber evidence="2">3.1.1.103</ecNumber>
    </submittedName>
</protein>
<organism evidence="2 3">
    <name type="scientific">Flavobacterium oreochromis</name>
    <dbReference type="NCBI Taxonomy" id="2906078"/>
    <lineage>
        <taxon>Bacteria</taxon>
        <taxon>Pseudomonadati</taxon>
        <taxon>Bacteroidota</taxon>
        <taxon>Flavobacteriia</taxon>
        <taxon>Flavobacteriales</taxon>
        <taxon>Flavobacteriaceae</taxon>
        <taxon>Flavobacterium</taxon>
    </lineage>
</organism>